<dbReference type="EC" id="3.1.-.-" evidence="5"/>
<dbReference type="Pfam" id="PF00929">
    <property type="entry name" value="RNase_T"/>
    <property type="match status" value="1"/>
</dbReference>
<proteinExistence type="predicted"/>
<dbReference type="NCBIfam" id="TIGR00573">
    <property type="entry name" value="dnaq"/>
    <property type="match status" value="1"/>
</dbReference>
<dbReference type="PANTHER" id="PTHR30231">
    <property type="entry name" value="DNA POLYMERASE III SUBUNIT EPSILON"/>
    <property type="match status" value="1"/>
</dbReference>
<dbReference type="EMBL" id="CAJEWB010000004">
    <property type="protein sequence ID" value="CAD2072097.1"/>
    <property type="molecule type" value="Genomic_DNA"/>
</dbReference>
<evidence type="ECO:0000313" key="5">
    <source>
        <dbReference type="EMBL" id="CAD2072097.1"/>
    </source>
</evidence>
<dbReference type="InterPro" id="IPR036397">
    <property type="entry name" value="RNaseH_sf"/>
</dbReference>
<dbReference type="Gene3D" id="3.40.50.10190">
    <property type="entry name" value="BRCT domain"/>
    <property type="match status" value="1"/>
</dbReference>
<dbReference type="SMART" id="SM00479">
    <property type="entry name" value="EXOIII"/>
    <property type="match status" value="1"/>
</dbReference>
<evidence type="ECO:0000313" key="6">
    <source>
        <dbReference type="Proteomes" id="UP000588186"/>
    </source>
</evidence>
<dbReference type="GO" id="GO:0003887">
    <property type="term" value="F:DNA-directed DNA polymerase activity"/>
    <property type="evidence" value="ECO:0007669"/>
    <property type="project" value="InterPro"/>
</dbReference>
<dbReference type="GO" id="GO:0003677">
    <property type="term" value="F:DNA binding"/>
    <property type="evidence" value="ECO:0007669"/>
    <property type="project" value="InterPro"/>
</dbReference>
<dbReference type="InterPro" id="IPR036420">
    <property type="entry name" value="BRCT_dom_sf"/>
</dbReference>
<gene>
    <name evidence="5" type="primary">dinG_1</name>
    <name evidence="5" type="ORF">JEOPIN946_00295</name>
</gene>
<dbReference type="Proteomes" id="UP000588186">
    <property type="component" value="Unassembled WGS sequence"/>
</dbReference>
<comment type="caution">
    <text evidence="5">The sequence shown here is derived from an EMBL/GenBank/DDBJ whole genome shotgun (WGS) entry which is preliminary data.</text>
</comment>
<dbReference type="GO" id="GO:0008408">
    <property type="term" value="F:3'-5' exonuclease activity"/>
    <property type="evidence" value="ECO:0007669"/>
    <property type="project" value="TreeGrafter"/>
</dbReference>
<dbReference type="CDD" id="cd06130">
    <property type="entry name" value="DNA_pol_III_epsilon_like"/>
    <property type="match status" value="1"/>
</dbReference>
<dbReference type="InterPro" id="IPR012337">
    <property type="entry name" value="RNaseH-like_sf"/>
</dbReference>
<dbReference type="GO" id="GO:0006260">
    <property type="term" value="P:DNA replication"/>
    <property type="evidence" value="ECO:0007669"/>
    <property type="project" value="InterPro"/>
</dbReference>
<dbReference type="GO" id="GO:0005829">
    <property type="term" value="C:cytosol"/>
    <property type="evidence" value="ECO:0007669"/>
    <property type="project" value="TreeGrafter"/>
</dbReference>
<reference evidence="5 6" key="1">
    <citation type="submission" date="2020-07" db="EMBL/GenBank/DDBJ databases">
        <authorList>
            <person name="Criscuolo A."/>
        </authorList>
    </citation>
    <scope>NUCLEOTIDE SEQUENCE [LARGE SCALE GENOMIC DNA]</scope>
    <source>
        <strain evidence="5">CIP107946</strain>
    </source>
</reference>
<keyword evidence="3 5" id="KW-0269">Exonuclease</keyword>
<sequence>MSNRFVALDFETANANPASICSVGMVKVIDKHMTETFYTLVDPETRFSEGNIRVNGITPEDIQDAPTFEHIYPYMMDFIGDLPVVAHNASFDMKVLFASLVRYGKEIPPIQYFCSVQMGRRTVQNHSYSLANMMRFYNIDFKGHHHALNDAKAAAMITYRLLEHYPSLDSYLKSHKKYLRSMRNSKSKRATMDLYNDALLSIKPTVDITDDTHPFFGKKIAISGTLYLKRKDLVQYIVNHGGTYTIYDDMDIFIHGIQRGNTLSKKEQIVRNKIAMGKDIVLINNEKLKSLIEFYDSL</sequence>
<evidence type="ECO:0000256" key="2">
    <source>
        <dbReference type="ARBA" id="ARBA00022801"/>
    </source>
</evidence>
<dbReference type="Gene3D" id="3.30.420.10">
    <property type="entry name" value="Ribonuclease H-like superfamily/Ribonuclease H"/>
    <property type="match status" value="1"/>
</dbReference>
<evidence type="ECO:0000259" key="4">
    <source>
        <dbReference type="SMART" id="SM00479"/>
    </source>
</evidence>
<dbReference type="InterPro" id="IPR013520">
    <property type="entry name" value="Ribonucl_H"/>
</dbReference>
<keyword evidence="6" id="KW-1185">Reference proteome</keyword>
<organism evidence="5 6">
    <name type="scientific">Phocicoccus pinnipedialis</name>
    <dbReference type="NCBI Taxonomy" id="110845"/>
    <lineage>
        <taxon>Bacteria</taxon>
        <taxon>Bacillati</taxon>
        <taxon>Bacillota</taxon>
        <taxon>Bacilli</taxon>
        <taxon>Bacillales</taxon>
        <taxon>Salinicoccaceae</taxon>
        <taxon>Phocicoccus</taxon>
    </lineage>
</organism>
<dbReference type="SUPFAM" id="SSF52113">
    <property type="entry name" value="BRCT domain"/>
    <property type="match status" value="1"/>
</dbReference>
<dbReference type="PANTHER" id="PTHR30231:SF42">
    <property type="entry name" value="EXONUCLEASE"/>
    <property type="match status" value="1"/>
</dbReference>
<protein>
    <submittedName>
        <fullName evidence="5">3'-5' exonuclease DinG</fullName>
        <ecNumber evidence="5">3.1.-.-</ecNumber>
    </submittedName>
</protein>
<accession>A0A6V7R3W9</accession>
<evidence type="ECO:0000256" key="3">
    <source>
        <dbReference type="ARBA" id="ARBA00022839"/>
    </source>
</evidence>
<keyword evidence="2 5" id="KW-0378">Hydrolase</keyword>
<keyword evidence="1" id="KW-0540">Nuclease</keyword>
<dbReference type="FunFam" id="3.30.420.10:FF:000045">
    <property type="entry name" value="3'-5' exonuclease DinG"/>
    <property type="match status" value="1"/>
</dbReference>
<name>A0A6V7R3W9_9BACL</name>
<dbReference type="AlphaFoldDB" id="A0A6V7R3W9"/>
<feature type="domain" description="Exonuclease" evidence="4">
    <location>
        <begin position="4"/>
        <end position="167"/>
    </location>
</feature>
<dbReference type="InterPro" id="IPR006054">
    <property type="entry name" value="DnaQ"/>
</dbReference>
<evidence type="ECO:0000256" key="1">
    <source>
        <dbReference type="ARBA" id="ARBA00022722"/>
    </source>
</evidence>
<dbReference type="SUPFAM" id="SSF53098">
    <property type="entry name" value="Ribonuclease H-like"/>
    <property type="match status" value="1"/>
</dbReference>